<accession>A0A8H3M4W5</accession>
<organism evidence="1 2">
    <name type="scientific">Rhizophagus clarus</name>
    <dbReference type="NCBI Taxonomy" id="94130"/>
    <lineage>
        <taxon>Eukaryota</taxon>
        <taxon>Fungi</taxon>
        <taxon>Fungi incertae sedis</taxon>
        <taxon>Mucoromycota</taxon>
        <taxon>Glomeromycotina</taxon>
        <taxon>Glomeromycetes</taxon>
        <taxon>Glomerales</taxon>
        <taxon>Glomeraceae</taxon>
        <taxon>Rhizophagus</taxon>
    </lineage>
</organism>
<name>A0A8H3M4W5_9GLOM</name>
<evidence type="ECO:0000313" key="1">
    <source>
        <dbReference type="EMBL" id="GES97636.1"/>
    </source>
</evidence>
<protein>
    <submittedName>
        <fullName evidence="1">Uncharacterized protein</fullName>
    </submittedName>
</protein>
<evidence type="ECO:0000313" key="2">
    <source>
        <dbReference type="Proteomes" id="UP000615446"/>
    </source>
</evidence>
<dbReference type="EMBL" id="BLAL01000259">
    <property type="protein sequence ID" value="GES97636.1"/>
    <property type="molecule type" value="Genomic_DNA"/>
</dbReference>
<sequence length="150" mass="18062">MIEYEENTINILKILKNQECLNLFNLKLNPTTIFKRISLGVKVLYPPTENHTKIRIENSNIKLLSKCSKSLVYWIENFIKIINRQYLFRYYLLQDKAPSASFYNIREEHHQAEIRTLNNTIKLNTWISVLDDLKNDKDERIKKELEFWIN</sequence>
<dbReference type="OrthoDB" id="2020419at2759"/>
<gene>
    <name evidence="1" type="ORF">RCL2_002422200</name>
</gene>
<comment type="caution">
    <text evidence="1">The sequence shown here is derived from an EMBL/GenBank/DDBJ whole genome shotgun (WGS) entry which is preliminary data.</text>
</comment>
<reference evidence="1" key="1">
    <citation type="submission" date="2019-10" db="EMBL/GenBank/DDBJ databases">
        <title>Conservation and host-specific expression of non-tandemly repeated heterogenous ribosome RNA gene in arbuscular mycorrhizal fungi.</title>
        <authorList>
            <person name="Maeda T."/>
            <person name="Kobayashi Y."/>
            <person name="Nakagawa T."/>
            <person name="Ezawa T."/>
            <person name="Yamaguchi K."/>
            <person name="Bino T."/>
            <person name="Nishimoto Y."/>
            <person name="Shigenobu S."/>
            <person name="Kawaguchi M."/>
        </authorList>
    </citation>
    <scope>NUCLEOTIDE SEQUENCE</scope>
    <source>
        <strain evidence="1">HR1</strain>
    </source>
</reference>
<dbReference type="AlphaFoldDB" id="A0A8H3M4W5"/>
<proteinExistence type="predicted"/>
<dbReference type="Proteomes" id="UP000615446">
    <property type="component" value="Unassembled WGS sequence"/>
</dbReference>